<proteinExistence type="predicted"/>
<dbReference type="Pfam" id="PF22936">
    <property type="entry name" value="Pol_BBD"/>
    <property type="match status" value="1"/>
</dbReference>
<dbReference type="CDD" id="cd09272">
    <property type="entry name" value="RNase_HI_RT_Ty1"/>
    <property type="match status" value="1"/>
</dbReference>
<dbReference type="InterPro" id="IPR036397">
    <property type="entry name" value="RNaseH_sf"/>
</dbReference>
<dbReference type="EMBL" id="BKCJ010001149">
    <property type="protein sequence ID" value="GEU39247.1"/>
    <property type="molecule type" value="Genomic_DNA"/>
</dbReference>
<sequence>MNVEDSLNVTFDETSPPPKTSPLEDDELVKEEAIEQTALAISTTEAEYVSAGKACQQAIWMKQDLVDYGVRLNDIPIMCDNKGAIDLTPDDLFMPKNVGIYRGRGDLDSYGSVHTGIWGWRLVVFDEVQRVHSLNGIHQWSLRKYPQRVSSSEVVSVLNYQREEAKWDNNDYVCRGLILNGMSDSLFDIYHNVETFKELWDTLEAKYMAEDASSKKFLVSNFTNYKMTNSRPVLEQSNELLGILRRFTQHKMNMDESIQVSCIIDKLPPSWKDFKHTLKHLKEELTLIELGSHLRIEESLRVQDSDKPKGNNVAGSSVVNMVEHNNSSRYNDNKGKRKHHDIRANPNKKPKVTCWKCGKPGHLNKDCKTSNIGNRDNGSGTKGSEDGSSNPLKDDDVAWWVDSRVTVHVCKDRCWFKTYESHNEGSIRHMENKSTALVHGRGCVDLRFSSRKVVSLLNVLHVPDIRKNLVLSSGLNNCGYKQVIESTRFVLSKHGVFIGFGYMSNHMFMLNIVSDNIHLAFMSTSKLNDSILGHARLGHVHFKRMQDIYKNGLIPAIDMDTEKCKTCMLNKITKKPFQNVKRETKVLELIHSNLCDLHATPSLGNKKYFVPFIDDAFRFCYVYLLHSKDEALDKFKVFKTEAELQQESLIKRFRTDRGGEYKHTLYFQSVGIIHETTAPYTPQQNGIPERKNRVLKEMVNFMLSYSGLSQGFWGEAMLTSCYLLNRIPNKRNKITPYELWTKKKPNLNDLRVWGCRAAIRLPDPKLKTLGERGIECIFVGYAEHSKAFRFYVIEHNDSVAINSIIESRDAILTSIMVSERVTDEIVQQSEPEFRKSNRHRTPKDFGPKFQLYLIEGTRDEVFDQHSYCLNVEDDPKTFDEAMKLQTSKWIFKRKLKVDGTVEKFKARLVIQGFKQKSRIDYFDTYTPVARISTIRLLIAMASIHSLIIHQMNVKTAFLNEKLEEEVYMNQPMRFIMPGNENKVCKLIKSLYGLKQAPKQWHQKFDEVVLSNGYLLNQADKCVYSKFDASGKGVIICLYVDDMLIFDTDQVQVDLTKEFLSSKFFIKDIGETDVILGIRIKHESNGITISQSHYIKKVLKKFNYSDCTPVSTPLDTCEKLMPNRGLAVSQLEYSRVIGCLMYAMTYTRPDIAFAIGKQSRLVYSGYPSVLESYTDASWISNTEDNSSTSGWVFLLGGGAISLASKKQTCITGSTMESEFVALAAAGKEVEWLKNLLLEIPLWVKPISSISIHCDSAVTLAKAYSQMYNGKSRHLSVRHNMIRELITNGVVSIEFMRSQQNLADHLKKGLARDLVIKSAEGMAEAHVLQIIPKMCLEPAERRMKLLTSQWLISLKRLVVSDEVQRVHSLNGIHQWLLRKYPQRVSSSEVVSVLNYQRMLNGEMEIEMKDLRDIATEMAYNTKTTGEGQSSVTREGIKIEVIQGIVAALKLEQTDQYLVKNTGQHSHLESVLQKRPRPPRASSTKDERQFRKFHNDHMHDTNSRSKRNIEVLEDWQRTSSRNIPWDSIPSSDPVVITTMIANYKGRRGRLVVHSRDTPLCTDDGGDNMMVLVQGGKDNEGPRSVPTVIIVVHFYAGN</sequence>
<dbReference type="InterPro" id="IPR013103">
    <property type="entry name" value="RVT_2"/>
</dbReference>
<dbReference type="PROSITE" id="PS50994">
    <property type="entry name" value="INTEGRASE"/>
    <property type="match status" value="1"/>
</dbReference>
<keyword evidence="2" id="KW-0479">Metal-binding</keyword>
<accession>A0A6L2JRR4</accession>
<gene>
    <name evidence="6" type="ORF">Tci_011225</name>
</gene>
<dbReference type="InterPro" id="IPR012337">
    <property type="entry name" value="RNaseH-like_sf"/>
</dbReference>
<keyword evidence="2" id="KW-0862">Zinc</keyword>
<dbReference type="PANTHER" id="PTHR47592">
    <property type="entry name" value="PBF68 PROTEIN"/>
    <property type="match status" value="1"/>
</dbReference>
<keyword evidence="1" id="KW-0064">Aspartyl protease</keyword>
<organism evidence="6">
    <name type="scientific">Tanacetum cinerariifolium</name>
    <name type="common">Dalmatian daisy</name>
    <name type="synonym">Chrysanthemum cinerariifolium</name>
    <dbReference type="NCBI Taxonomy" id="118510"/>
    <lineage>
        <taxon>Eukaryota</taxon>
        <taxon>Viridiplantae</taxon>
        <taxon>Streptophyta</taxon>
        <taxon>Embryophyta</taxon>
        <taxon>Tracheophyta</taxon>
        <taxon>Spermatophyta</taxon>
        <taxon>Magnoliopsida</taxon>
        <taxon>eudicotyledons</taxon>
        <taxon>Gunneridae</taxon>
        <taxon>Pentapetalae</taxon>
        <taxon>asterids</taxon>
        <taxon>campanulids</taxon>
        <taxon>Asterales</taxon>
        <taxon>Asteraceae</taxon>
        <taxon>Asteroideae</taxon>
        <taxon>Anthemideae</taxon>
        <taxon>Anthemidinae</taxon>
        <taxon>Tanacetum</taxon>
    </lineage>
</organism>
<feature type="region of interest" description="Disordered" evidence="3">
    <location>
        <begin position="324"/>
        <end position="350"/>
    </location>
</feature>
<evidence type="ECO:0000256" key="1">
    <source>
        <dbReference type="ARBA" id="ARBA00022750"/>
    </source>
</evidence>
<dbReference type="InterPro" id="IPR057670">
    <property type="entry name" value="SH3_retrovirus"/>
</dbReference>
<evidence type="ECO:0000259" key="5">
    <source>
        <dbReference type="PROSITE" id="PS50994"/>
    </source>
</evidence>
<feature type="region of interest" description="Disordered" evidence="3">
    <location>
        <begin position="1461"/>
        <end position="1500"/>
    </location>
</feature>
<name>A0A6L2JRR4_TANCI</name>
<keyword evidence="1" id="KW-0645">Protease</keyword>
<dbReference type="PANTHER" id="PTHR47592:SF29">
    <property type="entry name" value="ZINC FINGER, CCHC-TYPE"/>
    <property type="match status" value="1"/>
</dbReference>
<dbReference type="Pfam" id="PF25597">
    <property type="entry name" value="SH3_retrovirus"/>
    <property type="match status" value="1"/>
</dbReference>
<dbReference type="SUPFAM" id="SSF53098">
    <property type="entry name" value="Ribonuclease H-like"/>
    <property type="match status" value="1"/>
</dbReference>
<evidence type="ECO:0000259" key="4">
    <source>
        <dbReference type="PROSITE" id="PS50158"/>
    </source>
</evidence>
<feature type="compositionally biased region" description="Polar residues" evidence="3">
    <location>
        <begin position="1"/>
        <end position="13"/>
    </location>
</feature>
<feature type="domain" description="CCHC-type" evidence="4">
    <location>
        <begin position="354"/>
        <end position="368"/>
    </location>
</feature>
<evidence type="ECO:0000256" key="3">
    <source>
        <dbReference type="SAM" id="MobiDB-lite"/>
    </source>
</evidence>
<dbReference type="InterPro" id="IPR054722">
    <property type="entry name" value="PolX-like_BBD"/>
</dbReference>
<feature type="compositionally biased region" description="Basic residues" evidence="3">
    <location>
        <begin position="335"/>
        <end position="350"/>
    </location>
</feature>
<dbReference type="PROSITE" id="PS50158">
    <property type="entry name" value="ZF_CCHC"/>
    <property type="match status" value="1"/>
</dbReference>
<dbReference type="Pfam" id="PF13976">
    <property type="entry name" value="gag_pre-integrs"/>
    <property type="match status" value="1"/>
</dbReference>
<dbReference type="InterPro" id="IPR043502">
    <property type="entry name" value="DNA/RNA_pol_sf"/>
</dbReference>
<keyword evidence="1" id="KW-0378">Hydrolase</keyword>
<evidence type="ECO:0000256" key="2">
    <source>
        <dbReference type="PROSITE-ProRule" id="PRU00047"/>
    </source>
</evidence>
<dbReference type="Pfam" id="PF14223">
    <property type="entry name" value="Retrotran_gag_2"/>
    <property type="match status" value="1"/>
</dbReference>
<dbReference type="SUPFAM" id="SSF57756">
    <property type="entry name" value="Retrovirus zinc finger-like domains"/>
    <property type="match status" value="1"/>
</dbReference>
<dbReference type="InterPro" id="IPR025724">
    <property type="entry name" value="GAG-pre-integrase_dom"/>
</dbReference>
<keyword evidence="2" id="KW-0863">Zinc-finger</keyword>
<comment type="caution">
    <text evidence="6">The sequence shown here is derived from an EMBL/GenBank/DDBJ whole genome shotgun (WGS) entry which is preliminary data.</text>
</comment>
<dbReference type="SUPFAM" id="SSF56672">
    <property type="entry name" value="DNA/RNA polymerases"/>
    <property type="match status" value="1"/>
</dbReference>
<dbReference type="InterPro" id="IPR001878">
    <property type="entry name" value="Znf_CCHC"/>
</dbReference>
<reference evidence="6" key="1">
    <citation type="journal article" date="2019" name="Sci. Rep.">
        <title>Draft genome of Tanacetum cinerariifolium, the natural source of mosquito coil.</title>
        <authorList>
            <person name="Yamashiro T."/>
            <person name="Shiraishi A."/>
            <person name="Satake H."/>
            <person name="Nakayama K."/>
        </authorList>
    </citation>
    <scope>NUCLEOTIDE SEQUENCE</scope>
</reference>
<feature type="region of interest" description="Disordered" evidence="3">
    <location>
        <begin position="1"/>
        <end position="24"/>
    </location>
</feature>
<dbReference type="SMART" id="SM00343">
    <property type="entry name" value="ZnF_C2HC"/>
    <property type="match status" value="1"/>
</dbReference>
<dbReference type="GO" id="GO:0008270">
    <property type="term" value="F:zinc ion binding"/>
    <property type="evidence" value="ECO:0007669"/>
    <property type="project" value="UniProtKB-KW"/>
</dbReference>
<dbReference type="Pfam" id="PF00098">
    <property type="entry name" value="zf-CCHC"/>
    <property type="match status" value="1"/>
</dbReference>
<feature type="domain" description="Integrase catalytic" evidence="5">
    <location>
        <begin position="572"/>
        <end position="744"/>
    </location>
</feature>
<feature type="compositionally biased region" description="Basic and acidic residues" evidence="3">
    <location>
        <begin position="1480"/>
        <end position="1500"/>
    </location>
</feature>
<dbReference type="GO" id="GO:0015074">
    <property type="term" value="P:DNA integration"/>
    <property type="evidence" value="ECO:0007669"/>
    <property type="project" value="InterPro"/>
</dbReference>
<dbReference type="GO" id="GO:0003676">
    <property type="term" value="F:nucleic acid binding"/>
    <property type="evidence" value="ECO:0007669"/>
    <property type="project" value="InterPro"/>
</dbReference>
<feature type="region of interest" description="Disordered" evidence="3">
    <location>
        <begin position="366"/>
        <end position="390"/>
    </location>
</feature>
<dbReference type="Gene3D" id="3.30.420.10">
    <property type="entry name" value="Ribonuclease H-like superfamily/Ribonuclease H"/>
    <property type="match status" value="1"/>
</dbReference>
<dbReference type="InterPro" id="IPR036875">
    <property type="entry name" value="Znf_CCHC_sf"/>
</dbReference>
<evidence type="ECO:0000313" key="6">
    <source>
        <dbReference type="EMBL" id="GEU39247.1"/>
    </source>
</evidence>
<dbReference type="Pfam" id="PF07727">
    <property type="entry name" value="RVT_2"/>
    <property type="match status" value="1"/>
</dbReference>
<dbReference type="InterPro" id="IPR001584">
    <property type="entry name" value="Integrase_cat-core"/>
</dbReference>
<protein>
    <submittedName>
        <fullName evidence="6">Zinc finger, CCHC-type</fullName>
    </submittedName>
</protein>
<feature type="compositionally biased region" description="Polar residues" evidence="3">
    <location>
        <begin position="369"/>
        <end position="379"/>
    </location>
</feature>
<dbReference type="GO" id="GO:0004190">
    <property type="term" value="F:aspartic-type endopeptidase activity"/>
    <property type="evidence" value="ECO:0007669"/>
    <property type="project" value="UniProtKB-KW"/>
</dbReference>